<dbReference type="Pfam" id="PF13280">
    <property type="entry name" value="WYL"/>
    <property type="match status" value="1"/>
</dbReference>
<protein>
    <submittedName>
        <fullName evidence="2">Proteasome accessory factor B</fullName>
    </submittedName>
</protein>
<dbReference type="InterPro" id="IPR026881">
    <property type="entry name" value="WYL_dom"/>
</dbReference>
<evidence type="ECO:0000313" key="2">
    <source>
        <dbReference type="EMBL" id="NYI86671.1"/>
    </source>
</evidence>
<name>A0A853AVN4_9PSEU</name>
<accession>A0A853AVN4</accession>
<proteinExistence type="predicted"/>
<sequence>MTLPSIRFTADEASALVAALAVADAPYADAARTAAQKIAASMTGPAADAAQGLAARIVALPDRTAGSVRSAVEHALTTGTVLLLSYVDESGRRSDRAVEPAGLLTAGGSWYLIAWCRERRAGRGFRLDRIATATPTDEKSPPHDLADLLLGSAAAGAVRPTALAPLTPPR</sequence>
<dbReference type="EMBL" id="JACCFJ010000001">
    <property type="protein sequence ID" value="NYI86671.1"/>
    <property type="molecule type" value="Genomic_DNA"/>
</dbReference>
<dbReference type="GO" id="GO:0000502">
    <property type="term" value="C:proteasome complex"/>
    <property type="evidence" value="ECO:0007669"/>
    <property type="project" value="UniProtKB-KW"/>
</dbReference>
<dbReference type="InterPro" id="IPR051534">
    <property type="entry name" value="CBASS_pafABC_assoc_protein"/>
</dbReference>
<dbReference type="AlphaFoldDB" id="A0A853AVN4"/>
<dbReference type="PROSITE" id="PS52050">
    <property type="entry name" value="WYL"/>
    <property type="match status" value="1"/>
</dbReference>
<evidence type="ECO:0000259" key="1">
    <source>
        <dbReference type="Pfam" id="PF13280"/>
    </source>
</evidence>
<gene>
    <name evidence="2" type="ORF">HNR68_005301</name>
</gene>
<feature type="domain" description="WYL" evidence="1">
    <location>
        <begin position="70"/>
        <end position="134"/>
    </location>
</feature>
<organism evidence="2 3">
    <name type="scientific">Saccharopolyspora hordei</name>
    <dbReference type="NCBI Taxonomy" id="1838"/>
    <lineage>
        <taxon>Bacteria</taxon>
        <taxon>Bacillati</taxon>
        <taxon>Actinomycetota</taxon>
        <taxon>Actinomycetes</taxon>
        <taxon>Pseudonocardiales</taxon>
        <taxon>Pseudonocardiaceae</taxon>
        <taxon>Saccharopolyspora</taxon>
    </lineage>
</organism>
<dbReference type="Proteomes" id="UP000587002">
    <property type="component" value="Unassembled WGS sequence"/>
</dbReference>
<reference evidence="2 3" key="1">
    <citation type="submission" date="2020-07" db="EMBL/GenBank/DDBJ databases">
        <title>Sequencing the genomes of 1000 actinobacteria strains.</title>
        <authorList>
            <person name="Klenk H.-P."/>
        </authorList>
    </citation>
    <scope>NUCLEOTIDE SEQUENCE [LARGE SCALE GENOMIC DNA]</scope>
    <source>
        <strain evidence="2 3">DSM 44065</strain>
    </source>
</reference>
<keyword evidence="3" id="KW-1185">Reference proteome</keyword>
<comment type="caution">
    <text evidence="2">The sequence shown here is derived from an EMBL/GenBank/DDBJ whole genome shotgun (WGS) entry which is preliminary data.</text>
</comment>
<dbReference type="RefSeq" id="WP_218888435.1">
    <property type="nucleotide sequence ID" value="NZ_BAABFH010000001.1"/>
</dbReference>
<keyword evidence="2" id="KW-0647">Proteasome</keyword>
<evidence type="ECO:0000313" key="3">
    <source>
        <dbReference type="Proteomes" id="UP000587002"/>
    </source>
</evidence>
<dbReference type="PANTHER" id="PTHR34580:SF1">
    <property type="entry name" value="PROTEIN PAFC"/>
    <property type="match status" value="1"/>
</dbReference>
<dbReference type="PANTHER" id="PTHR34580">
    <property type="match status" value="1"/>
</dbReference>